<dbReference type="Gene3D" id="3.40.50.1100">
    <property type="match status" value="2"/>
</dbReference>
<protein>
    <recommendedName>
        <fullName evidence="4">Tryptophan synthase beta chain-like PALP domain-containing protein</fullName>
    </recommendedName>
</protein>
<dbReference type="Proteomes" id="UP000023758">
    <property type="component" value="Unassembled WGS sequence"/>
</dbReference>
<evidence type="ECO:0000256" key="3">
    <source>
        <dbReference type="ARBA" id="ARBA00023239"/>
    </source>
</evidence>
<dbReference type="GO" id="GO:0006565">
    <property type="term" value="P:L-serine catabolic process"/>
    <property type="evidence" value="ECO:0007669"/>
    <property type="project" value="TreeGrafter"/>
</dbReference>
<dbReference type="EMBL" id="KK207876">
    <property type="protein sequence ID" value="EZF50921.1"/>
    <property type="molecule type" value="Genomic_DNA"/>
</dbReference>
<dbReference type="Pfam" id="PF00291">
    <property type="entry name" value="PALP"/>
    <property type="match status" value="1"/>
</dbReference>
<dbReference type="HOGENOM" id="CLU_021152_4_2_1"/>
<dbReference type="SUPFAM" id="SSF53686">
    <property type="entry name" value="Tryptophan synthase beta subunit-like PLP-dependent enzymes"/>
    <property type="match status" value="1"/>
</dbReference>
<dbReference type="GO" id="GO:0004794">
    <property type="term" value="F:threonine deaminase activity"/>
    <property type="evidence" value="ECO:0007669"/>
    <property type="project" value="TreeGrafter"/>
</dbReference>
<dbReference type="GO" id="GO:0009097">
    <property type="term" value="P:isoleucine biosynthetic process"/>
    <property type="evidence" value="ECO:0007669"/>
    <property type="project" value="TreeGrafter"/>
</dbReference>
<name>A0A022VXZ0_TRIRU</name>
<dbReference type="InterPro" id="IPR000634">
    <property type="entry name" value="Ser/Thr_deHydtase_PyrdxlP-BS"/>
</dbReference>
<evidence type="ECO:0000256" key="1">
    <source>
        <dbReference type="ARBA" id="ARBA00001933"/>
    </source>
</evidence>
<keyword evidence="3" id="KW-0456">Lyase</keyword>
<accession>A0A022VXZ0</accession>
<evidence type="ECO:0000259" key="4">
    <source>
        <dbReference type="Pfam" id="PF00291"/>
    </source>
</evidence>
<dbReference type="PROSITE" id="PS00165">
    <property type="entry name" value="DEHYDRATASE_SER_THR"/>
    <property type="match status" value="1"/>
</dbReference>
<dbReference type="GO" id="GO:0006567">
    <property type="term" value="P:L-threonine catabolic process"/>
    <property type="evidence" value="ECO:0007669"/>
    <property type="project" value="TreeGrafter"/>
</dbReference>
<dbReference type="InterPro" id="IPR036052">
    <property type="entry name" value="TrpB-like_PALP_sf"/>
</dbReference>
<comment type="cofactor">
    <cofactor evidence="1">
        <name>pyridoxal 5'-phosphate</name>
        <dbReference type="ChEBI" id="CHEBI:597326"/>
    </cofactor>
</comment>
<proteinExistence type="predicted"/>
<reference evidence="5" key="1">
    <citation type="submission" date="2014-02" db="EMBL/GenBank/DDBJ databases">
        <title>The Genome Sequence of Trichophyton rubrum (morphotype fischeri) CBS 288.86.</title>
        <authorList>
            <consortium name="The Broad Institute Genomics Platform"/>
            <person name="Cuomo C.A."/>
            <person name="White T.C."/>
            <person name="Graser Y."/>
            <person name="Martinez-Rossi N."/>
            <person name="Heitman J."/>
            <person name="Young S.K."/>
            <person name="Zeng Q."/>
            <person name="Gargeya S."/>
            <person name="Abouelleil A."/>
            <person name="Alvarado L."/>
            <person name="Chapman S.B."/>
            <person name="Gainer-Dewar J."/>
            <person name="Goldberg J."/>
            <person name="Griggs A."/>
            <person name="Gujja S."/>
            <person name="Hansen M."/>
            <person name="Howarth C."/>
            <person name="Imamovic A."/>
            <person name="Larimer J."/>
            <person name="Martinez D."/>
            <person name="Murphy C."/>
            <person name="Pearson M.D."/>
            <person name="Persinoti G."/>
            <person name="Poon T."/>
            <person name="Priest M."/>
            <person name="Roberts A.D."/>
            <person name="Saif S."/>
            <person name="Shea T.D."/>
            <person name="Sykes S.N."/>
            <person name="Wortman J."/>
            <person name="Nusbaum C."/>
            <person name="Birren B."/>
        </authorList>
    </citation>
    <scope>NUCLEOTIDE SEQUENCE [LARGE SCALE GENOMIC DNA]</scope>
    <source>
        <strain evidence="5">CBS 288.86</strain>
    </source>
</reference>
<gene>
    <name evidence="5" type="ORF">H103_05735</name>
</gene>
<dbReference type="InterPro" id="IPR001926">
    <property type="entry name" value="TrpB-like_PALP"/>
</dbReference>
<dbReference type="AlphaFoldDB" id="A0A022VXZ0"/>
<keyword evidence="2" id="KW-0663">Pyridoxal phosphate</keyword>
<evidence type="ECO:0000256" key="2">
    <source>
        <dbReference type="ARBA" id="ARBA00022898"/>
    </source>
</evidence>
<dbReference type="PANTHER" id="PTHR48078">
    <property type="entry name" value="THREONINE DEHYDRATASE, MITOCHONDRIAL-RELATED"/>
    <property type="match status" value="1"/>
</dbReference>
<evidence type="ECO:0000313" key="5">
    <source>
        <dbReference type="EMBL" id="EZF50921.1"/>
    </source>
</evidence>
<feature type="domain" description="Tryptophan synthase beta chain-like PALP" evidence="4">
    <location>
        <begin position="58"/>
        <end position="360"/>
    </location>
</feature>
<sequence>MPAVETTPITGVNYTPEEVIHAYQEIHDFVDCTPLHKVESNSALAKFLNTRISDAVPNVSIELYFKLENLQHTNSFKIRGLMCCLSRMSDEKLKRGIVVFSTGKFQTLLVCPSDCLRISARSNINIGSYGVGNHAFASGYAASLLSRMRGIQIPVHAFMPPTASKTKVYLAESQGVQVHLSGNSVTECMRTAEAFAESLGTSVLAPADDYDIIRGHGSVSIEIIDQMQKQENFGATKPDAILVPTSGAALLAGTAVYCQPHGVNVYGTEPAKGSADLLAGRKSGKRREMVDSSVNTIADGLRSCVAPRAWPVVSNKTYVRDVFGVNDEQIRQALKFFVAETKTLAETSGVVPLAALLFSEECKAELGRLANNAEHGKLRLVVVVTGGNVSLEAMVEVLMLDPRKNQ</sequence>
<organism evidence="5">
    <name type="scientific">Trichophyton rubrum CBS 288.86</name>
    <dbReference type="NCBI Taxonomy" id="1215330"/>
    <lineage>
        <taxon>Eukaryota</taxon>
        <taxon>Fungi</taxon>
        <taxon>Dikarya</taxon>
        <taxon>Ascomycota</taxon>
        <taxon>Pezizomycotina</taxon>
        <taxon>Eurotiomycetes</taxon>
        <taxon>Eurotiomycetidae</taxon>
        <taxon>Onygenales</taxon>
        <taxon>Arthrodermataceae</taxon>
        <taxon>Trichophyton</taxon>
    </lineage>
</organism>
<dbReference type="InterPro" id="IPR050147">
    <property type="entry name" value="Ser/Thr_Dehydratase"/>
</dbReference>
<dbReference type="GO" id="GO:0030170">
    <property type="term" value="F:pyridoxal phosphate binding"/>
    <property type="evidence" value="ECO:0007669"/>
    <property type="project" value="InterPro"/>
</dbReference>
<dbReference type="PANTHER" id="PTHR48078:SF6">
    <property type="entry name" value="L-THREONINE DEHYDRATASE CATABOLIC TDCB"/>
    <property type="match status" value="1"/>
</dbReference>
<dbReference type="OrthoDB" id="4418812at2759"/>
<dbReference type="GO" id="GO:0003941">
    <property type="term" value="F:L-serine ammonia-lyase activity"/>
    <property type="evidence" value="ECO:0007669"/>
    <property type="project" value="TreeGrafter"/>
</dbReference>